<feature type="signal peptide" evidence="1">
    <location>
        <begin position="1"/>
        <end position="26"/>
    </location>
</feature>
<evidence type="ECO:0000256" key="1">
    <source>
        <dbReference type="SAM" id="SignalP"/>
    </source>
</evidence>
<comment type="caution">
    <text evidence="2">The sequence shown here is derived from an EMBL/GenBank/DDBJ whole genome shotgun (WGS) entry which is preliminary data.</text>
</comment>
<protein>
    <submittedName>
        <fullName evidence="2">CotH kinase family protein</fullName>
    </submittedName>
</protein>
<name>A0ABT7NPC8_9SPHI</name>
<feature type="chain" id="PRO_5045958849" evidence="1">
    <location>
        <begin position="27"/>
        <end position="414"/>
    </location>
</feature>
<keyword evidence="3" id="KW-1185">Reference proteome</keyword>
<reference evidence="2" key="2">
    <citation type="journal article" date="2022" name="Sci. Total Environ.">
        <title>Prevalence, transmission, and molecular epidemiology of tet(X)-positive bacteria among humans, animals, and environmental niches in China: An epidemiological, and genomic-based study.</title>
        <authorList>
            <person name="Dong N."/>
            <person name="Zeng Y."/>
            <person name="Cai C."/>
            <person name="Sun C."/>
            <person name="Lu J."/>
            <person name="Liu C."/>
            <person name="Zhou H."/>
            <person name="Sun Q."/>
            <person name="Shu L."/>
            <person name="Wang H."/>
            <person name="Wang Y."/>
            <person name="Wang S."/>
            <person name="Wu C."/>
            <person name="Chan E.W."/>
            <person name="Chen G."/>
            <person name="Shen Z."/>
            <person name="Chen S."/>
            <person name="Zhang R."/>
        </authorList>
    </citation>
    <scope>NUCLEOTIDE SEQUENCE</scope>
    <source>
        <strain evidence="2">R1692</strain>
    </source>
</reference>
<evidence type="ECO:0000313" key="2">
    <source>
        <dbReference type="EMBL" id="MDM1049113.1"/>
    </source>
</evidence>
<dbReference type="GO" id="GO:0016301">
    <property type="term" value="F:kinase activity"/>
    <property type="evidence" value="ECO:0007669"/>
    <property type="project" value="UniProtKB-KW"/>
</dbReference>
<proteinExistence type="predicted"/>
<dbReference type="RefSeq" id="WP_286651659.1">
    <property type="nucleotide sequence ID" value="NZ_JACAGK010000037.1"/>
</dbReference>
<accession>A0ABT7NPC8</accession>
<dbReference type="EMBL" id="JACAGK010000037">
    <property type="protein sequence ID" value="MDM1049113.1"/>
    <property type="molecule type" value="Genomic_DNA"/>
</dbReference>
<keyword evidence="1" id="KW-0732">Signal</keyword>
<dbReference type="InterPro" id="IPR014867">
    <property type="entry name" value="Spore_coat_CotH_CotH2/3/7"/>
</dbReference>
<keyword evidence="2" id="KW-0418">Kinase</keyword>
<gene>
    <name evidence="2" type="ORF">HX018_12795</name>
</gene>
<dbReference type="Proteomes" id="UP001170954">
    <property type="component" value="Unassembled WGS sequence"/>
</dbReference>
<evidence type="ECO:0000313" key="3">
    <source>
        <dbReference type="Proteomes" id="UP001170954"/>
    </source>
</evidence>
<sequence>MRLKLNIYYSMLSCCLFLACTSPTESDPVPDIDEKAELDESIAAKIPHVYITTDGGVAITSKDDYVNAEVSINGNSVQADLDKKKTRIKGRGNSTWFFPKKPYRLKLDENASIFGLPVAKDWVLLANYQDYTLMCNGIAMKVGQQLSMPFSNSIVPVDVTLNGQYLGNYMLTQQVEVKSSRINIGDDGVLLEMDTYFDEEFKFKSAALQLPMMIKAPDIESDAQFNSIKKEFEDFEKLLVDSKFPNNGYGNLFDKQQLVNYLILNTLVGNMEINHPKSTYIHKKANGKYTMGPIWDFDSAFGHDDGLKTYFNYVDIALLRDTDNRLGSKFFKIFMKDPEVVQHYKTTWTNYKNNKLDALLTYIEEYAASIRESKKQDFAIWKFGSNDLPTAKKDMKIFLRKRANFIDNYIKTLR</sequence>
<keyword evidence="2" id="KW-0808">Transferase</keyword>
<dbReference type="PROSITE" id="PS51257">
    <property type="entry name" value="PROKAR_LIPOPROTEIN"/>
    <property type="match status" value="1"/>
</dbReference>
<organism evidence="2 3">
    <name type="scientific">Sphingobacterium hotanense</name>
    <dbReference type="NCBI Taxonomy" id="649196"/>
    <lineage>
        <taxon>Bacteria</taxon>
        <taxon>Pseudomonadati</taxon>
        <taxon>Bacteroidota</taxon>
        <taxon>Sphingobacteriia</taxon>
        <taxon>Sphingobacteriales</taxon>
        <taxon>Sphingobacteriaceae</taxon>
        <taxon>Sphingobacterium</taxon>
    </lineage>
</organism>
<dbReference type="Pfam" id="PF08757">
    <property type="entry name" value="CotH"/>
    <property type="match status" value="1"/>
</dbReference>
<reference evidence="2" key="1">
    <citation type="submission" date="2020-06" db="EMBL/GenBank/DDBJ databases">
        <authorList>
            <person name="Dong N."/>
        </authorList>
    </citation>
    <scope>NUCLEOTIDE SEQUENCE</scope>
    <source>
        <strain evidence="2">R1692</strain>
    </source>
</reference>